<gene>
    <name evidence="1" type="ORF">FB566_2245</name>
</gene>
<dbReference type="Proteomes" id="UP000317043">
    <property type="component" value="Unassembled WGS sequence"/>
</dbReference>
<name>A0A543AVX4_9ACTN</name>
<dbReference type="RefSeq" id="WP_142038511.1">
    <property type="nucleotide sequence ID" value="NZ_JBHTGS010000001.1"/>
</dbReference>
<evidence type="ECO:0000313" key="1">
    <source>
        <dbReference type="EMBL" id="TQL76710.1"/>
    </source>
</evidence>
<dbReference type="InParanoid" id="A0A543AVX4"/>
<protein>
    <submittedName>
        <fullName evidence="1">Uncharacterized protein</fullName>
    </submittedName>
</protein>
<dbReference type="EMBL" id="VFOW01000001">
    <property type="protein sequence ID" value="TQL76710.1"/>
    <property type="molecule type" value="Genomic_DNA"/>
</dbReference>
<accession>A0A543AVX4</accession>
<comment type="caution">
    <text evidence="1">The sequence shown here is derived from an EMBL/GenBank/DDBJ whole genome shotgun (WGS) entry which is preliminary data.</text>
</comment>
<dbReference type="OrthoDB" id="10018520at2"/>
<dbReference type="AlphaFoldDB" id="A0A543AVX4"/>
<evidence type="ECO:0000313" key="2">
    <source>
        <dbReference type="Proteomes" id="UP000317043"/>
    </source>
</evidence>
<reference evidence="1 2" key="1">
    <citation type="submission" date="2019-06" db="EMBL/GenBank/DDBJ databases">
        <title>Sequencing the genomes of 1000 actinobacteria strains.</title>
        <authorList>
            <person name="Klenk H.-P."/>
        </authorList>
    </citation>
    <scope>NUCLEOTIDE SEQUENCE [LARGE SCALE GENOMIC DNA]</scope>
    <source>
        <strain evidence="1 2">DSM 45928</strain>
    </source>
</reference>
<proteinExistence type="predicted"/>
<keyword evidence="2" id="KW-1185">Reference proteome</keyword>
<organism evidence="1 2">
    <name type="scientific">Stackebrandtia endophytica</name>
    <dbReference type="NCBI Taxonomy" id="1496996"/>
    <lineage>
        <taxon>Bacteria</taxon>
        <taxon>Bacillati</taxon>
        <taxon>Actinomycetota</taxon>
        <taxon>Actinomycetes</taxon>
        <taxon>Glycomycetales</taxon>
        <taxon>Glycomycetaceae</taxon>
        <taxon>Stackebrandtia</taxon>
    </lineage>
</organism>
<sequence>MKDTAKSAAATIDDGFDPYDYGKAQDTVGVATLPPPSISGTEVKATDVSGAVVIAAVVLVDGFARLAGRLRRKK</sequence>